<keyword evidence="3 4" id="KW-0443">Lipid metabolism</keyword>
<evidence type="ECO:0000256" key="4">
    <source>
        <dbReference type="PROSITE-ProRule" id="PRU01161"/>
    </source>
</evidence>
<evidence type="ECO:0000256" key="3">
    <source>
        <dbReference type="ARBA" id="ARBA00023098"/>
    </source>
</evidence>
<dbReference type="InterPro" id="IPR027417">
    <property type="entry name" value="P-loop_NTPase"/>
</dbReference>
<feature type="active site" description="Nucleophile" evidence="4">
    <location>
        <position position="51"/>
    </location>
</feature>
<evidence type="ECO:0000256" key="2">
    <source>
        <dbReference type="ARBA" id="ARBA00022963"/>
    </source>
</evidence>
<proteinExistence type="predicted"/>
<reference evidence="8" key="4">
    <citation type="journal article" date="2015" name="G3 (Bethesda)">
        <title>Genome sequences of three phytopathogenic species of the Magnaporthaceae family of fungi.</title>
        <authorList>
            <person name="Okagaki L.H."/>
            <person name="Nunes C.C."/>
            <person name="Sailsbery J."/>
            <person name="Clay B."/>
            <person name="Brown D."/>
            <person name="John T."/>
            <person name="Oh Y."/>
            <person name="Young N."/>
            <person name="Fitzgerald M."/>
            <person name="Haas B.J."/>
            <person name="Zeng Q."/>
            <person name="Young S."/>
            <person name="Adiconis X."/>
            <person name="Fan L."/>
            <person name="Levin J.Z."/>
            <person name="Mitchell T.K."/>
            <person name="Okubara P.A."/>
            <person name="Farman M.L."/>
            <person name="Kohn L.M."/>
            <person name="Birren B."/>
            <person name="Ma L.-J."/>
            <person name="Dean R.A."/>
        </authorList>
    </citation>
    <scope>NUCLEOTIDE SEQUENCE</scope>
    <source>
        <strain evidence="8">ATCC 64411 / 73-15</strain>
    </source>
</reference>
<dbReference type="EMBL" id="ADBL01002794">
    <property type="status" value="NOT_ANNOTATED_CDS"/>
    <property type="molecule type" value="Genomic_DNA"/>
</dbReference>
<dbReference type="EnsemblFungi" id="MAPG_11344T0">
    <property type="protein sequence ID" value="MAPG_11344T0"/>
    <property type="gene ID" value="MAPG_11344"/>
</dbReference>
<dbReference type="InterPro" id="IPR016035">
    <property type="entry name" value="Acyl_Trfase/lysoPLipase"/>
</dbReference>
<reference evidence="8" key="5">
    <citation type="submission" date="2015-06" db="UniProtKB">
        <authorList>
            <consortium name="EnsemblFungi"/>
        </authorList>
    </citation>
    <scope>IDENTIFICATION</scope>
    <source>
        <strain evidence="8">ATCC 64411</strain>
    </source>
</reference>
<reference evidence="9" key="2">
    <citation type="submission" date="2010-05" db="EMBL/GenBank/DDBJ databases">
        <title>The genome sequence of Magnaporthe poae strain ATCC 64411.</title>
        <authorList>
            <person name="Ma L.-J."/>
            <person name="Dead R."/>
            <person name="Young S."/>
            <person name="Zeng Q."/>
            <person name="Koehrsen M."/>
            <person name="Alvarado L."/>
            <person name="Berlin A."/>
            <person name="Chapman S.B."/>
            <person name="Chen Z."/>
            <person name="Freedman E."/>
            <person name="Gellesch M."/>
            <person name="Goldberg J."/>
            <person name="Griggs A."/>
            <person name="Gujja S."/>
            <person name="Heilman E.R."/>
            <person name="Heiman D."/>
            <person name="Hepburn T."/>
            <person name="Howarth C."/>
            <person name="Jen D."/>
            <person name="Larson L."/>
            <person name="Mehta T."/>
            <person name="Neiman D."/>
            <person name="Pearson M."/>
            <person name="Roberts A."/>
            <person name="Saif S."/>
            <person name="Shea T."/>
            <person name="Shenoy N."/>
            <person name="Sisk P."/>
            <person name="Stolte C."/>
            <person name="Sykes S."/>
            <person name="Walk T."/>
            <person name="White J."/>
            <person name="Yandava C."/>
            <person name="Haas B."/>
            <person name="Nusbaum C."/>
            <person name="Birren B."/>
        </authorList>
    </citation>
    <scope>NUCLEOTIDE SEQUENCE [LARGE SCALE GENOMIC DNA]</scope>
    <source>
        <strain evidence="9">ATCC 64411 / 73-15</strain>
    </source>
</reference>
<dbReference type="Gene3D" id="3.40.1090.10">
    <property type="entry name" value="Cytosolic phospholipase A2 catalytic domain"/>
    <property type="match status" value="1"/>
</dbReference>
<dbReference type="OrthoDB" id="1658288at2759"/>
<dbReference type="PANTHER" id="PTHR24185:SF1">
    <property type="entry name" value="CALCIUM-INDEPENDENT PHOSPHOLIPASE A2-GAMMA"/>
    <property type="match status" value="1"/>
</dbReference>
<feature type="region of interest" description="Disordered" evidence="5">
    <location>
        <begin position="906"/>
        <end position="928"/>
    </location>
</feature>
<evidence type="ECO:0000256" key="1">
    <source>
        <dbReference type="ARBA" id="ARBA00022801"/>
    </source>
</evidence>
<dbReference type="InterPro" id="IPR019734">
    <property type="entry name" value="TPR_rpt"/>
</dbReference>
<feature type="domain" description="PNPLA" evidence="6">
    <location>
        <begin position="9"/>
        <end position="207"/>
    </location>
</feature>
<gene>
    <name evidence="7" type="ORF">MAPG_11344</name>
</gene>
<dbReference type="SUPFAM" id="SSF52540">
    <property type="entry name" value="P-loop containing nucleoside triphosphate hydrolases"/>
    <property type="match status" value="1"/>
</dbReference>
<dbReference type="AlphaFoldDB" id="A0A0C4EF09"/>
<dbReference type="Gene3D" id="1.25.40.10">
    <property type="entry name" value="Tetratricopeptide repeat domain"/>
    <property type="match status" value="1"/>
</dbReference>
<evidence type="ECO:0000313" key="8">
    <source>
        <dbReference type="EnsemblFungi" id="MAPG_11344T0"/>
    </source>
</evidence>
<dbReference type="SUPFAM" id="SSF52151">
    <property type="entry name" value="FabD/lysophospholipase-like"/>
    <property type="match status" value="1"/>
</dbReference>
<protein>
    <recommendedName>
        <fullName evidence="6">PNPLA domain-containing protein</fullName>
    </recommendedName>
</protein>
<dbReference type="Pfam" id="PF13424">
    <property type="entry name" value="TPR_12"/>
    <property type="match status" value="1"/>
</dbReference>
<feature type="compositionally biased region" description="Basic residues" evidence="5">
    <location>
        <begin position="919"/>
        <end position="928"/>
    </location>
</feature>
<reference evidence="7" key="3">
    <citation type="submission" date="2011-03" db="EMBL/GenBank/DDBJ databases">
        <title>Annotation of Magnaporthe poae ATCC 64411.</title>
        <authorList>
            <person name="Ma L.-J."/>
            <person name="Dead R."/>
            <person name="Young S.K."/>
            <person name="Zeng Q."/>
            <person name="Gargeya S."/>
            <person name="Fitzgerald M."/>
            <person name="Haas B."/>
            <person name="Abouelleil A."/>
            <person name="Alvarado L."/>
            <person name="Arachchi H.M."/>
            <person name="Berlin A."/>
            <person name="Brown A."/>
            <person name="Chapman S.B."/>
            <person name="Chen Z."/>
            <person name="Dunbar C."/>
            <person name="Freedman E."/>
            <person name="Gearin G."/>
            <person name="Gellesch M."/>
            <person name="Goldberg J."/>
            <person name="Griggs A."/>
            <person name="Gujja S."/>
            <person name="Heiman D."/>
            <person name="Howarth C."/>
            <person name="Larson L."/>
            <person name="Lui A."/>
            <person name="MacDonald P.J.P."/>
            <person name="Mehta T."/>
            <person name="Montmayeur A."/>
            <person name="Murphy C."/>
            <person name="Neiman D."/>
            <person name="Pearson M."/>
            <person name="Priest M."/>
            <person name="Roberts A."/>
            <person name="Saif S."/>
            <person name="Shea T."/>
            <person name="Shenoy N."/>
            <person name="Sisk P."/>
            <person name="Stolte C."/>
            <person name="Sykes S."/>
            <person name="Yandava C."/>
            <person name="Wortman J."/>
            <person name="Nusbaum C."/>
            <person name="Birren B."/>
        </authorList>
    </citation>
    <scope>NUCLEOTIDE SEQUENCE</scope>
    <source>
        <strain evidence="7">ATCC 64411</strain>
    </source>
</reference>
<evidence type="ECO:0000313" key="9">
    <source>
        <dbReference type="Proteomes" id="UP000011715"/>
    </source>
</evidence>
<dbReference type="SUPFAM" id="SSF48452">
    <property type="entry name" value="TPR-like"/>
    <property type="match status" value="1"/>
</dbReference>
<feature type="active site" description="Proton acceptor" evidence="4">
    <location>
        <position position="194"/>
    </location>
</feature>
<feature type="short sequence motif" description="GXSXG" evidence="4">
    <location>
        <begin position="49"/>
        <end position="53"/>
    </location>
</feature>
<dbReference type="Proteomes" id="UP000011715">
    <property type="component" value="Unassembled WGS sequence"/>
</dbReference>
<keyword evidence="9" id="KW-1185">Reference proteome</keyword>
<sequence>MRDDHVRLLALDGGGVRGLASLMILRRLMTVVDPESPPKPCDYFDMIGGTSTGGLIAIMLGRLQMTVDECIAAYASLSDKVFEKKSHRVNIKGQLKGRFDAAELEAAIKKILGDRGLDKDALLKDFDASCKVFVCATSKQTNDTVCLASYRSPRSDNSDLLESTTIWQACRATSAATTFFDPIAIGPFNEEFVDGALGANNPVYAVWNQAQDVWGDQLQRKLRCLVSIGTGVPSLKPVRDDALGILSTLKELATETEKTAQRFHRDKSSLDDEGRYYRFNVDHGLEDVGLEESKKKAEIAAATRRYVESQDFGPYRTPFSRQGMPTSNNFVDRTSDTAELEKHLLPRRHLQQTRQRVFVLHGLGGIGKTQLAVNFARRHQATFSSIFWLDGRSENRVRQSLASCAKRIPQGHIPSRSRDAISSSEGDLNVVVADVMEWLARPDNVDWLLIFDNVDQDPEQGGATGAYDVRKYLPADHGSVLITTRLLRLAQLGDAKRLKKVDENLSRAIFQQWRGAELVMDEAGTALLGLLDGLPLALAQAGAYIRETERDVASYVRLYREQWDGLIESDTMSTPLADYEQRSVGTTWTISFKAVEARSKSAANLVRLWAFLDNRDLWHGLLQETADEERWPVWLCEMARSEIKFMDAIRLLLRYSMIEAQESIHGSYMVHPVVHRWTAHMQDGAGKRDFLRLAIMMVGSTVPSRNTKDYWVLRRRLLPHAGRCCWWMDGTGINGEAEEEETRVMDATNNLAILYSDQGRLAEAEKLYKRALQGCEKTLGPDHPSTLVAANNLANLYSSQGRLAEAEKLYERALQGCEKALGPDHISTLDTVHNFAGLYQTQGRLIEAEELYERALQGFQSALGPSHPNFQLVLRNIQDLKQLQASSQPVEPPLASPAVDVVVPDLVNVETRPPESSRPRSRGHHSRS</sequence>
<reference evidence="7" key="1">
    <citation type="submission" date="2010-05" db="EMBL/GenBank/DDBJ databases">
        <title>The Genome Sequence of Magnaporthe poae strain ATCC 64411.</title>
        <authorList>
            <consortium name="The Broad Institute Genome Sequencing Platform"/>
            <consortium name="Broad Institute Genome Sequencing Center for Infectious Disease"/>
            <person name="Ma L.-J."/>
            <person name="Dead R."/>
            <person name="Young S."/>
            <person name="Zeng Q."/>
            <person name="Koehrsen M."/>
            <person name="Alvarado L."/>
            <person name="Berlin A."/>
            <person name="Chapman S.B."/>
            <person name="Chen Z."/>
            <person name="Freedman E."/>
            <person name="Gellesch M."/>
            <person name="Goldberg J."/>
            <person name="Griggs A."/>
            <person name="Gujja S."/>
            <person name="Heilman E.R."/>
            <person name="Heiman D."/>
            <person name="Hepburn T."/>
            <person name="Howarth C."/>
            <person name="Jen D."/>
            <person name="Larson L."/>
            <person name="Mehta T."/>
            <person name="Neiman D."/>
            <person name="Pearson M."/>
            <person name="Roberts A."/>
            <person name="Saif S."/>
            <person name="Shea T."/>
            <person name="Shenoy N."/>
            <person name="Sisk P."/>
            <person name="Stolte C."/>
            <person name="Sykes S."/>
            <person name="Walk T."/>
            <person name="White J."/>
            <person name="Yandava C."/>
            <person name="Haas B."/>
            <person name="Nusbaum C."/>
            <person name="Birren B."/>
        </authorList>
    </citation>
    <scope>NUCLEOTIDE SEQUENCE</scope>
    <source>
        <strain evidence="7">ATCC 64411</strain>
    </source>
</reference>
<evidence type="ECO:0000256" key="5">
    <source>
        <dbReference type="SAM" id="MobiDB-lite"/>
    </source>
</evidence>
<dbReference type="EMBL" id="GL876980">
    <property type="protein sequence ID" value="KLU92398.1"/>
    <property type="molecule type" value="Genomic_DNA"/>
</dbReference>
<dbReference type="Pfam" id="PF01734">
    <property type="entry name" value="Patatin"/>
    <property type="match status" value="1"/>
</dbReference>
<keyword evidence="1 4" id="KW-0378">Hydrolase</keyword>
<feature type="short sequence motif" description="DGA/G" evidence="4">
    <location>
        <begin position="194"/>
        <end position="196"/>
    </location>
</feature>
<dbReference type="GO" id="GO:0016020">
    <property type="term" value="C:membrane"/>
    <property type="evidence" value="ECO:0007669"/>
    <property type="project" value="TreeGrafter"/>
</dbReference>
<dbReference type="GO" id="GO:0016042">
    <property type="term" value="P:lipid catabolic process"/>
    <property type="evidence" value="ECO:0007669"/>
    <property type="project" value="UniProtKB-UniRule"/>
</dbReference>
<dbReference type="GO" id="GO:0047499">
    <property type="term" value="F:calcium-independent phospholipase A2 activity"/>
    <property type="evidence" value="ECO:0007669"/>
    <property type="project" value="TreeGrafter"/>
</dbReference>
<keyword evidence="2 4" id="KW-0442">Lipid degradation</keyword>
<feature type="short sequence motif" description="GXGXXG" evidence="4">
    <location>
        <begin position="13"/>
        <end position="18"/>
    </location>
</feature>
<accession>A0A0C4EF09</accession>
<dbReference type="VEuPathDB" id="FungiDB:MAPG_11344"/>
<organism evidence="8 9">
    <name type="scientific">Magnaporthiopsis poae (strain ATCC 64411 / 73-15)</name>
    <name type="common">Kentucky bluegrass fungus</name>
    <name type="synonym">Magnaporthe poae</name>
    <dbReference type="NCBI Taxonomy" id="644358"/>
    <lineage>
        <taxon>Eukaryota</taxon>
        <taxon>Fungi</taxon>
        <taxon>Dikarya</taxon>
        <taxon>Ascomycota</taxon>
        <taxon>Pezizomycotina</taxon>
        <taxon>Sordariomycetes</taxon>
        <taxon>Sordariomycetidae</taxon>
        <taxon>Magnaporthales</taxon>
        <taxon>Magnaporthaceae</taxon>
        <taxon>Magnaporthiopsis</taxon>
    </lineage>
</organism>
<dbReference type="InterPro" id="IPR011990">
    <property type="entry name" value="TPR-like_helical_dom_sf"/>
</dbReference>
<dbReference type="eggNOG" id="KOG4231">
    <property type="taxonomic scope" value="Eukaryota"/>
</dbReference>
<dbReference type="InterPro" id="IPR002641">
    <property type="entry name" value="PNPLA_dom"/>
</dbReference>
<evidence type="ECO:0000313" key="7">
    <source>
        <dbReference type="EMBL" id="KLU92398.1"/>
    </source>
</evidence>
<name>A0A0C4EF09_MAGP6</name>
<dbReference type="PANTHER" id="PTHR24185">
    <property type="entry name" value="CALCIUM-INDEPENDENT PHOSPHOLIPASE A2-GAMMA"/>
    <property type="match status" value="1"/>
</dbReference>
<dbReference type="GO" id="GO:0019369">
    <property type="term" value="P:arachidonate metabolic process"/>
    <property type="evidence" value="ECO:0007669"/>
    <property type="project" value="TreeGrafter"/>
</dbReference>
<dbReference type="CDD" id="cd07216">
    <property type="entry name" value="Pat17_PNPLA8_PNPLA9_like3"/>
    <property type="match status" value="1"/>
</dbReference>
<evidence type="ECO:0000259" key="6">
    <source>
        <dbReference type="PROSITE" id="PS51635"/>
    </source>
</evidence>
<dbReference type="PROSITE" id="PS51635">
    <property type="entry name" value="PNPLA"/>
    <property type="match status" value="1"/>
</dbReference>
<dbReference type="STRING" id="644358.A0A0C4EF09"/>
<dbReference type="GO" id="GO:0046486">
    <property type="term" value="P:glycerolipid metabolic process"/>
    <property type="evidence" value="ECO:0007669"/>
    <property type="project" value="UniProtKB-ARBA"/>
</dbReference>
<dbReference type="OMA" id="ISYQAIR"/>
<dbReference type="SMART" id="SM00028">
    <property type="entry name" value="TPR"/>
    <property type="match status" value="3"/>
</dbReference>
<dbReference type="Pfam" id="PF13374">
    <property type="entry name" value="TPR_10"/>
    <property type="match status" value="1"/>
</dbReference>
<dbReference type="eggNOG" id="KOG1840">
    <property type="taxonomic scope" value="Eukaryota"/>
</dbReference>